<keyword evidence="1" id="KW-0175">Coiled coil</keyword>
<gene>
    <name evidence="4" type="ORF">Plil01_000582900</name>
</gene>
<reference evidence="4" key="1">
    <citation type="submission" date="2023-04" db="EMBL/GenBank/DDBJ databases">
        <title>Phytophthora lilii NBRC 32176.</title>
        <authorList>
            <person name="Ichikawa N."/>
            <person name="Sato H."/>
            <person name="Tonouchi N."/>
        </authorList>
    </citation>
    <scope>NUCLEOTIDE SEQUENCE</scope>
    <source>
        <strain evidence="4">NBRC 32176</strain>
    </source>
</reference>
<feature type="region of interest" description="Disordered" evidence="2">
    <location>
        <begin position="1"/>
        <end position="24"/>
    </location>
</feature>
<sequence length="237" mass="26678">MEQLAGGDRTAELDGDGGLPAEPTIDFNTEIAKVRDNHERMLAEAEREADDATCAAELRVLSCQDLLSFVTEDGVFTPTRVPQGACDSALHFQLQVHACFQEMLYTAVLIWIDGILLYARSKDEYLEKLEQFFVILRERGFKLNALKCRLFARSVRWCRNIVTGQEVKHDPSRLAALVDIELPPTAAALQQFLCAANWIRDTVVDFARVFAPLQHKLEAVMATRGRRRQQLTGVDLT</sequence>
<evidence type="ECO:0000259" key="3">
    <source>
        <dbReference type="Pfam" id="PF00078"/>
    </source>
</evidence>
<keyword evidence="5" id="KW-1185">Reference proteome</keyword>
<evidence type="ECO:0000256" key="2">
    <source>
        <dbReference type="SAM" id="MobiDB-lite"/>
    </source>
</evidence>
<dbReference type="InterPro" id="IPR043128">
    <property type="entry name" value="Rev_trsase/Diguanyl_cyclase"/>
</dbReference>
<dbReference type="PANTHER" id="PTHR33064">
    <property type="entry name" value="POL PROTEIN"/>
    <property type="match status" value="1"/>
</dbReference>
<feature type="domain" description="Reverse transcriptase" evidence="3">
    <location>
        <begin position="73"/>
        <end position="157"/>
    </location>
</feature>
<comment type="caution">
    <text evidence="4">The sequence shown here is derived from an EMBL/GenBank/DDBJ whole genome shotgun (WGS) entry which is preliminary data.</text>
</comment>
<evidence type="ECO:0000313" key="4">
    <source>
        <dbReference type="EMBL" id="GMF16394.1"/>
    </source>
</evidence>
<name>A0A9W6TN34_9STRA</name>
<dbReference type="AlphaFoldDB" id="A0A9W6TN34"/>
<organism evidence="4 5">
    <name type="scientific">Phytophthora lilii</name>
    <dbReference type="NCBI Taxonomy" id="2077276"/>
    <lineage>
        <taxon>Eukaryota</taxon>
        <taxon>Sar</taxon>
        <taxon>Stramenopiles</taxon>
        <taxon>Oomycota</taxon>
        <taxon>Peronosporomycetes</taxon>
        <taxon>Peronosporales</taxon>
        <taxon>Peronosporaceae</taxon>
        <taxon>Phytophthora</taxon>
    </lineage>
</organism>
<dbReference type="EMBL" id="BSXW01000250">
    <property type="protein sequence ID" value="GMF16394.1"/>
    <property type="molecule type" value="Genomic_DNA"/>
</dbReference>
<dbReference type="OrthoDB" id="165683at2759"/>
<protein>
    <submittedName>
        <fullName evidence="4">Unnamed protein product</fullName>
    </submittedName>
</protein>
<feature type="coiled-coil region" evidence="1">
    <location>
        <begin position="28"/>
        <end position="55"/>
    </location>
</feature>
<dbReference type="InterPro" id="IPR043502">
    <property type="entry name" value="DNA/RNA_pol_sf"/>
</dbReference>
<dbReference type="PANTHER" id="PTHR33064:SF37">
    <property type="entry name" value="RIBONUCLEASE H"/>
    <property type="match status" value="1"/>
</dbReference>
<dbReference type="Proteomes" id="UP001165083">
    <property type="component" value="Unassembled WGS sequence"/>
</dbReference>
<evidence type="ECO:0000256" key="1">
    <source>
        <dbReference type="SAM" id="Coils"/>
    </source>
</evidence>
<accession>A0A9W6TN34</accession>
<evidence type="ECO:0000313" key="5">
    <source>
        <dbReference type="Proteomes" id="UP001165083"/>
    </source>
</evidence>
<dbReference type="SUPFAM" id="SSF56672">
    <property type="entry name" value="DNA/RNA polymerases"/>
    <property type="match status" value="1"/>
</dbReference>
<dbReference type="InterPro" id="IPR051320">
    <property type="entry name" value="Viral_Replic_Matur_Polypro"/>
</dbReference>
<dbReference type="Gene3D" id="3.30.70.270">
    <property type="match status" value="1"/>
</dbReference>
<proteinExistence type="predicted"/>
<dbReference type="InterPro" id="IPR000477">
    <property type="entry name" value="RT_dom"/>
</dbReference>
<dbReference type="Pfam" id="PF00078">
    <property type="entry name" value="RVT_1"/>
    <property type="match status" value="1"/>
</dbReference>